<dbReference type="InterPro" id="IPR050542">
    <property type="entry name" value="Glycosyl_Hydrlase18_Chitinase"/>
</dbReference>
<sequence length="345" mass="37892">MPPLPPHQHIPRIITYYQTHHDPAGKHISVLPLLTQPGIGLTHLVLAAIHINEDPAGLTLNDHAPSHPRFDTLWAELRVLQASGIQVLGMLGGAAKGSYTRLDQDEATFERYYAPLAALVRDRGLDGLDLDVEEPMTLAGIVRLVDRLRADFGQSFVITFAPVAAALLSAEHNLSGFDYEALEVMRGKQISWYNAQFYCGWGDCSNPLMYEMVLRRGWDPERVVVGVVTNPENGSGFVPWNALATVLPVLVGRHPRFGGVMGWEYFNSLPGGRENPWQWAQWMTSLLRGRTTTTAAAATNAVVPAASVQSATQSGMVEVDPDEGEEGDETSVPVPRPFEYLTDDE</sequence>
<dbReference type="EMBL" id="MU839827">
    <property type="protein sequence ID" value="KAK1760996.1"/>
    <property type="molecule type" value="Genomic_DNA"/>
</dbReference>
<evidence type="ECO:0000313" key="3">
    <source>
        <dbReference type="EMBL" id="KAK1760996.1"/>
    </source>
</evidence>
<dbReference type="InterPro" id="IPR017853">
    <property type="entry name" value="GH"/>
</dbReference>
<organism evidence="3 4">
    <name type="scientific">Echria macrotheca</name>
    <dbReference type="NCBI Taxonomy" id="438768"/>
    <lineage>
        <taxon>Eukaryota</taxon>
        <taxon>Fungi</taxon>
        <taxon>Dikarya</taxon>
        <taxon>Ascomycota</taxon>
        <taxon>Pezizomycotina</taxon>
        <taxon>Sordariomycetes</taxon>
        <taxon>Sordariomycetidae</taxon>
        <taxon>Sordariales</taxon>
        <taxon>Schizotheciaceae</taxon>
        <taxon>Echria</taxon>
    </lineage>
</organism>
<name>A0AAJ0BMP0_9PEZI</name>
<dbReference type="GO" id="GO:0004568">
    <property type="term" value="F:chitinase activity"/>
    <property type="evidence" value="ECO:0007669"/>
    <property type="project" value="TreeGrafter"/>
</dbReference>
<dbReference type="GO" id="GO:0005576">
    <property type="term" value="C:extracellular region"/>
    <property type="evidence" value="ECO:0007669"/>
    <property type="project" value="TreeGrafter"/>
</dbReference>
<dbReference type="CDD" id="cd06546">
    <property type="entry name" value="GH18_CTS3_chitinase"/>
    <property type="match status" value="1"/>
</dbReference>
<dbReference type="PANTHER" id="PTHR45708:SF60">
    <property type="entry name" value="III CHITINASE, PUTATIVE (AFU_ORTHOLOGUE AFUA_5G03850)-RELATED"/>
    <property type="match status" value="1"/>
</dbReference>
<accession>A0AAJ0BMP0</accession>
<dbReference type="PROSITE" id="PS51910">
    <property type="entry name" value="GH18_2"/>
    <property type="match status" value="1"/>
</dbReference>
<evidence type="ECO:0000313" key="4">
    <source>
        <dbReference type="Proteomes" id="UP001239445"/>
    </source>
</evidence>
<dbReference type="AlphaFoldDB" id="A0AAJ0BMP0"/>
<dbReference type="Proteomes" id="UP001239445">
    <property type="component" value="Unassembled WGS sequence"/>
</dbReference>
<feature type="domain" description="GH18" evidence="2">
    <location>
        <begin position="11"/>
        <end position="290"/>
    </location>
</feature>
<protein>
    <submittedName>
        <fullName evidence="3">Chitinase 2</fullName>
    </submittedName>
</protein>
<reference evidence="3" key="1">
    <citation type="submission" date="2023-06" db="EMBL/GenBank/DDBJ databases">
        <title>Genome-scale phylogeny and comparative genomics of the fungal order Sordariales.</title>
        <authorList>
            <consortium name="Lawrence Berkeley National Laboratory"/>
            <person name="Hensen N."/>
            <person name="Bonometti L."/>
            <person name="Westerberg I."/>
            <person name="Brannstrom I.O."/>
            <person name="Guillou S."/>
            <person name="Cros-Aarteil S."/>
            <person name="Calhoun S."/>
            <person name="Haridas S."/>
            <person name="Kuo A."/>
            <person name="Mondo S."/>
            <person name="Pangilinan J."/>
            <person name="Riley R."/>
            <person name="Labutti K."/>
            <person name="Andreopoulos B."/>
            <person name="Lipzen A."/>
            <person name="Chen C."/>
            <person name="Yanf M."/>
            <person name="Daum C."/>
            <person name="Ng V."/>
            <person name="Clum A."/>
            <person name="Steindorff A."/>
            <person name="Ohm R."/>
            <person name="Martin F."/>
            <person name="Silar P."/>
            <person name="Natvig D."/>
            <person name="Lalanne C."/>
            <person name="Gautier V."/>
            <person name="Ament-Velasquez S.L."/>
            <person name="Kruys A."/>
            <person name="Hutchinson M.I."/>
            <person name="Powell A.J."/>
            <person name="Barry K."/>
            <person name="Miller A.N."/>
            <person name="Grigoriev I.V."/>
            <person name="Debuchy R."/>
            <person name="Gladieux P."/>
            <person name="Thoren M.H."/>
            <person name="Johannesson H."/>
        </authorList>
    </citation>
    <scope>NUCLEOTIDE SEQUENCE</scope>
    <source>
        <strain evidence="3">PSN4</strain>
    </source>
</reference>
<dbReference type="Pfam" id="PF00704">
    <property type="entry name" value="Glyco_hydro_18"/>
    <property type="match status" value="1"/>
</dbReference>
<dbReference type="SUPFAM" id="SSF51445">
    <property type="entry name" value="(Trans)glycosidases"/>
    <property type="match status" value="1"/>
</dbReference>
<comment type="caution">
    <text evidence="3">The sequence shown here is derived from an EMBL/GenBank/DDBJ whole genome shotgun (WGS) entry which is preliminary data.</text>
</comment>
<proteinExistence type="predicted"/>
<dbReference type="GO" id="GO:0005975">
    <property type="term" value="P:carbohydrate metabolic process"/>
    <property type="evidence" value="ECO:0007669"/>
    <property type="project" value="InterPro"/>
</dbReference>
<feature type="compositionally biased region" description="Acidic residues" evidence="1">
    <location>
        <begin position="319"/>
        <end position="329"/>
    </location>
</feature>
<dbReference type="PANTHER" id="PTHR45708">
    <property type="entry name" value="ENDOCHITINASE"/>
    <property type="match status" value="1"/>
</dbReference>
<dbReference type="Gene3D" id="3.20.20.80">
    <property type="entry name" value="Glycosidases"/>
    <property type="match status" value="1"/>
</dbReference>
<feature type="region of interest" description="Disordered" evidence="1">
    <location>
        <begin position="308"/>
        <end position="345"/>
    </location>
</feature>
<gene>
    <name evidence="3" type="ORF">QBC47DRAFT_419490</name>
</gene>
<keyword evidence="4" id="KW-1185">Reference proteome</keyword>
<evidence type="ECO:0000259" key="2">
    <source>
        <dbReference type="PROSITE" id="PS51910"/>
    </source>
</evidence>
<evidence type="ECO:0000256" key="1">
    <source>
        <dbReference type="SAM" id="MobiDB-lite"/>
    </source>
</evidence>
<dbReference type="InterPro" id="IPR001223">
    <property type="entry name" value="Glyco_hydro18_cat"/>
</dbReference>